<dbReference type="PANTHER" id="PTHR42912">
    <property type="entry name" value="METHYLTRANSFERASE"/>
    <property type="match status" value="1"/>
</dbReference>
<keyword evidence="2" id="KW-0489">Methyltransferase</keyword>
<dbReference type="Proteomes" id="UP000295075">
    <property type="component" value="Unassembled WGS sequence"/>
</dbReference>
<dbReference type="Pfam" id="PF08241">
    <property type="entry name" value="Methyltransf_11"/>
    <property type="match status" value="1"/>
</dbReference>
<evidence type="ECO:0000313" key="2">
    <source>
        <dbReference type="EMBL" id="TDC23959.1"/>
    </source>
</evidence>
<dbReference type="SUPFAM" id="SSF53335">
    <property type="entry name" value="S-adenosyl-L-methionine-dependent methyltransferases"/>
    <property type="match status" value="1"/>
</dbReference>
<name>A0A4R4PPF0_9ACTN</name>
<sequence length="220" mass="24383">MRMSMARCDLMNDSVRTQREADLAAYYDTEVRDRSDRPLPPRRVAQRDAFLTQLKKEGLKSVLEVGSGPGRDGEAFVAAGLTYTGVDLAPESVNACRSIGLDAHVGSVLHLPFDDAAFDAGWTMSTLLHVANEDLSAALAEIVRVLRPQSPLAIGLWGDKTVSESPWNGDRAFGPPRFFSIRTDDVLREELQQHATIEKWMTWPGDGSMHYQWALLRTPA</sequence>
<comment type="caution">
    <text evidence="2">The sequence shown here is derived from an EMBL/GenBank/DDBJ whole genome shotgun (WGS) entry which is preliminary data.</text>
</comment>
<dbReference type="InterPro" id="IPR050508">
    <property type="entry name" value="Methyltransf_Superfamily"/>
</dbReference>
<proteinExistence type="predicted"/>
<gene>
    <name evidence="2" type="ORF">E1261_27310</name>
</gene>
<keyword evidence="3" id="KW-1185">Reference proteome</keyword>
<dbReference type="EMBL" id="SMKA01000152">
    <property type="protein sequence ID" value="TDC23959.1"/>
    <property type="molecule type" value="Genomic_DNA"/>
</dbReference>
<evidence type="ECO:0000313" key="3">
    <source>
        <dbReference type="Proteomes" id="UP000295075"/>
    </source>
</evidence>
<protein>
    <submittedName>
        <fullName evidence="2">Class I SAM-dependent methyltransferase</fullName>
    </submittedName>
</protein>
<accession>A0A4R4PPF0</accession>
<dbReference type="AlphaFoldDB" id="A0A4R4PPF0"/>
<reference evidence="2 3" key="1">
    <citation type="submission" date="2019-03" db="EMBL/GenBank/DDBJ databases">
        <title>Draft genome sequences of novel Actinobacteria.</title>
        <authorList>
            <person name="Sahin N."/>
            <person name="Ay H."/>
            <person name="Saygin H."/>
        </authorList>
    </citation>
    <scope>NUCLEOTIDE SEQUENCE [LARGE SCALE GENOMIC DNA]</scope>
    <source>
        <strain evidence="2 3">JCM 30547</strain>
    </source>
</reference>
<dbReference type="OrthoDB" id="9804312at2"/>
<keyword evidence="2" id="KW-0808">Transferase</keyword>
<dbReference type="GO" id="GO:0032259">
    <property type="term" value="P:methylation"/>
    <property type="evidence" value="ECO:0007669"/>
    <property type="project" value="UniProtKB-KW"/>
</dbReference>
<dbReference type="InterPro" id="IPR029063">
    <property type="entry name" value="SAM-dependent_MTases_sf"/>
</dbReference>
<dbReference type="InterPro" id="IPR013216">
    <property type="entry name" value="Methyltransf_11"/>
</dbReference>
<dbReference type="Gene3D" id="3.40.50.150">
    <property type="entry name" value="Vaccinia Virus protein VP39"/>
    <property type="match status" value="1"/>
</dbReference>
<organism evidence="2 3">
    <name type="scientific">Kribbella albertanoniae</name>
    <dbReference type="NCBI Taxonomy" id="1266829"/>
    <lineage>
        <taxon>Bacteria</taxon>
        <taxon>Bacillati</taxon>
        <taxon>Actinomycetota</taxon>
        <taxon>Actinomycetes</taxon>
        <taxon>Propionibacteriales</taxon>
        <taxon>Kribbellaceae</taxon>
        <taxon>Kribbella</taxon>
    </lineage>
</organism>
<evidence type="ECO:0000259" key="1">
    <source>
        <dbReference type="Pfam" id="PF08241"/>
    </source>
</evidence>
<dbReference type="GO" id="GO:0008757">
    <property type="term" value="F:S-adenosylmethionine-dependent methyltransferase activity"/>
    <property type="evidence" value="ECO:0007669"/>
    <property type="project" value="InterPro"/>
</dbReference>
<feature type="domain" description="Methyltransferase type 11" evidence="1">
    <location>
        <begin position="63"/>
        <end position="152"/>
    </location>
</feature>
<dbReference type="CDD" id="cd02440">
    <property type="entry name" value="AdoMet_MTases"/>
    <property type="match status" value="1"/>
</dbReference>